<reference evidence="5" key="1">
    <citation type="submission" date="2016-10" db="EMBL/GenBank/DDBJ databases">
        <authorList>
            <person name="Varghese N."/>
            <person name="Submissions S."/>
        </authorList>
    </citation>
    <scope>NUCLEOTIDE SEQUENCE [LARGE SCALE GENOMIC DNA]</scope>
    <source>
        <strain evidence="5">DSM 22530</strain>
    </source>
</reference>
<feature type="compositionally biased region" description="Polar residues" evidence="1">
    <location>
        <begin position="487"/>
        <end position="496"/>
    </location>
</feature>
<dbReference type="NCBIfam" id="NF045890">
    <property type="entry name" value="conj_pls20_p028"/>
    <property type="match status" value="1"/>
</dbReference>
<feature type="compositionally biased region" description="Low complexity" evidence="1">
    <location>
        <begin position="523"/>
        <end position="540"/>
    </location>
</feature>
<proteinExistence type="predicted"/>
<evidence type="ECO:0000256" key="2">
    <source>
        <dbReference type="SAM" id="Phobius"/>
    </source>
</evidence>
<feature type="transmembrane region" description="Helical" evidence="2">
    <location>
        <begin position="292"/>
        <end position="310"/>
    </location>
</feature>
<feature type="transmembrane region" description="Helical" evidence="2">
    <location>
        <begin position="111"/>
        <end position="129"/>
    </location>
</feature>
<name>A0A1I1ZP13_9BACI</name>
<sequence length="651" mass="71063">MSKMEGSVLMQDNLKKLYEDLAGILDLSSGWLYDDLLRNIGWGIIQALVWINNWIEGVATDVVTLGGVYDNPAMNRFIETIQPYVFGMFVVTLTVVGFQFMLNKIEKRNEVLMNVLIAVSVIVILPTMMSMMDDLLNEGITALDEPGTLSDNVLKRNIADVMYYVNTGFNYANGSNEETVAGNENLLPHPPDPENKDIGTTDYTFGNQLEDPSSIEVNEKLDVQQDEGWFNWTTKPWVDELKEKQDNGGKGYDFLTQRLVSTGDGGTRIVDLNENTVPATNLGQQSYYRYHVNWGIAIATLAVTAFALVITTIKIGRAMFDLAFHQLFAMFTAATDLTGGQRLKKVLVEISSTFAVIFVMMVLLRMFIIYAQWANNMEQHIGIIGTILLLIAGAWALIDAPDIVQRLLGIDAGLRSGWQAMMGGYAASRMVGAGGKMAAEAGGKTLKAGGKIGGGAVAGGTGMTRALKNNSHLKPMPSRRQAGSPRQEGQFSTNMMNGDASRYENNGGSTVGKGQPTQEARPSSVNSQSQQSSTMSSEHSGGVTPSSIHGGQSQEPSGQVNIPTAPKMTNKPGSGHSDGHIYPKPKHTLFGGNRTVQRAGHFLTRAHNTGYDAGQKMKYVRGSIKDKKDVQKPKDMQRGLRDNDIRDSKRD</sequence>
<evidence type="ECO:0000256" key="1">
    <source>
        <dbReference type="SAM" id="MobiDB-lite"/>
    </source>
</evidence>
<feature type="compositionally biased region" description="Basic and acidic residues" evidence="1">
    <location>
        <begin position="623"/>
        <end position="651"/>
    </location>
</feature>
<keyword evidence="2" id="KW-1133">Transmembrane helix</keyword>
<organism evidence="4 5">
    <name type="scientific">Lentibacillus persicus</name>
    <dbReference type="NCBI Taxonomy" id="640948"/>
    <lineage>
        <taxon>Bacteria</taxon>
        <taxon>Bacillati</taxon>
        <taxon>Bacillota</taxon>
        <taxon>Bacilli</taxon>
        <taxon>Bacillales</taxon>
        <taxon>Bacillaceae</taxon>
        <taxon>Lentibacillus</taxon>
    </lineage>
</organism>
<dbReference type="Pfam" id="PF26635">
    <property type="entry name" value="DUF8208"/>
    <property type="match status" value="1"/>
</dbReference>
<feature type="region of interest" description="Disordered" evidence="1">
    <location>
        <begin position="621"/>
        <end position="651"/>
    </location>
</feature>
<feature type="compositionally biased region" description="Polar residues" evidence="1">
    <location>
        <begin position="543"/>
        <end position="562"/>
    </location>
</feature>
<dbReference type="STRING" id="640948.SAMN05216238_11313"/>
<keyword evidence="2" id="KW-0812">Transmembrane</keyword>
<protein>
    <recommendedName>
        <fullName evidence="3">DUF8208 domain-containing protein</fullName>
    </recommendedName>
</protein>
<dbReference type="InterPro" id="IPR058066">
    <property type="entry name" value="pXO2-14_N"/>
</dbReference>
<dbReference type="InterPro" id="IPR058521">
    <property type="entry name" value="DUF8208"/>
</dbReference>
<keyword evidence="5" id="KW-1185">Reference proteome</keyword>
<feature type="region of interest" description="Disordered" evidence="1">
    <location>
        <begin position="466"/>
        <end position="592"/>
    </location>
</feature>
<feature type="transmembrane region" description="Helical" evidence="2">
    <location>
        <begin position="81"/>
        <end position="102"/>
    </location>
</feature>
<feature type="transmembrane region" description="Helical" evidence="2">
    <location>
        <begin position="380"/>
        <end position="398"/>
    </location>
</feature>
<evidence type="ECO:0000313" key="4">
    <source>
        <dbReference type="EMBL" id="SFE33429.1"/>
    </source>
</evidence>
<dbReference type="EMBL" id="FOMR01000013">
    <property type="protein sequence ID" value="SFE33429.1"/>
    <property type="molecule type" value="Genomic_DNA"/>
</dbReference>
<dbReference type="AlphaFoldDB" id="A0A1I1ZP13"/>
<evidence type="ECO:0000259" key="3">
    <source>
        <dbReference type="Pfam" id="PF26635"/>
    </source>
</evidence>
<accession>A0A1I1ZP13</accession>
<evidence type="ECO:0000313" key="5">
    <source>
        <dbReference type="Proteomes" id="UP000199474"/>
    </source>
</evidence>
<gene>
    <name evidence="4" type="ORF">SAMN05216238_11313</name>
</gene>
<feature type="domain" description="DUF8208" evidence="3">
    <location>
        <begin position="29"/>
        <end position="425"/>
    </location>
</feature>
<feature type="transmembrane region" description="Helical" evidence="2">
    <location>
        <begin position="346"/>
        <end position="368"/>
    </location>
</feature>
<dbReference type="Proteomes" id="UP000199474">
    <property type="component" value="Unassembled WGS sequence"/>
</dbReference>
<keyword evidence="2" id="KW-0472">Membrane</keyword>